<evidence type="ECO:0000313" key="3">
    <source>
        <dbReference type="Proteomes" id="UP001283361"/>
    </source>
</evidence>
<gene>
    <name evidence="2" type="ORF">RRG08_016838</name>
</gene>
<dbReference type="EMBL" id="JAWDGP010004391">
    <property type="protein sequence ID" value="KAK3764811.1"/>
    <property type="molecule type" value="Genomic_DNA"/>
</dbReference>
<dbReference type="Gene3D" id="2.70.170.10">
    <property type="entry name" value="Neurotransmitter-gated ion-channel ligand-binding domain"/>
    <property type="match status" value="1"/>
</dbReference>
<dbReference type="Proteomes" id="UP001283361">
    <property type="component" value="Unassembled WGS sequence"/>
</dbReference>
<evidence type="ECO:0000313" key="2">
    <source>
        <dbReference type="EMBL" id="KAK3764811.1"/>
    </source>
</evidence>
<dbReference type="AlphaFoldDB" id="A0AAE0Z9I3"/>
<sequence>MQLSTAVYTAGLYLAALLTLAQVSAESRGRSKLVRRRRDMSYEDMVVNEVLESYKKRTTHARPVRNFNDTLTVLFAIQLTQIMGLDEQEQIITLNFWDQLVSTLFLHCLFMRSAAGEYILALSQLLEPVGEYIILVFSQLLEPVVGEYIFLHSLNFWDQLILRYLLAWREVIVYRRSHLAQLAQSRVLSGMETDSTFCLSLQAANAFNLIAHWFALVSSQLTLNLPSAYPQLTLNLPSTYPQLILTLIFLICPQLLGCDHPPLPVSPERKLQPHESYWSEQPPY</sequence>
<evidence type="ECO:0000256" key="1">
    <source>
        <dbReference type="SAM" id="SignalP"/>
    </source>
</evidence>
<feature type="chain" id="PRO_5042221014" evidence="1">
    <location>
        <begin position="26"/>
        <end position="284"/>
    </location>
</feature>
<feature type="signal peptide" evidence="1">
    <location>
        <begin position="1"/>
        <end position="25"/>
    </location>
</feature>
<proteinExistence type="predicted"/>
<dbReference type="SUPFAM" id="SSF63712">
    <property type="entry name" value="Nicotinic receptor ligand binding domain-like"/>
    <property type="match status" value="1"/>
</dbReference>
<protein>
    <submittedName>
        <fullName evidence="2">Uncharacterized protein</fullName>
    </submittedName>
</protein>
<keyword evidence="3" id="KW-1185">Reference proteome</keyword>
<dbReference type="GO" id="GO:0005230">
    <property type="term" value="F:extracellular ligand-gated monoatomic ion channel activity"/>
    <property type="evidence" value="ECO:0007669"/>
    <property type="project" value="InterPro"/>
</dbReference>
<dbReference type="InterPro" id="IPR036734">
    <property type="entry name" value="Neur_chan_lig-bd_sf"/>
</dbReference>
<keyword evidence="1" id="KW-0732">Signal</keyword>
<accession>A0AAE0Z9I3</accession>
<reference evidence="2" key="1">
    <citation type="journal article" date="2023" name="G3 (Bethesda)">
        <title>A reference genome for the long-term kleptoplast-retaining sea slug Elysia crispata morphotype clarki.</title>
        <authorList>
            <person name="Eastman K.E."/>
            <person name="Pendleton A.L."/>
            <person name="Shaikh M.A."/>
            <person name="Suttiyut T."/>
            <person name="Ogas R."/>
            <person name="Tomko P."/>
            <person name="Gavelis G."/>
            <person name="Widhalm J.R."/>
            <person name="Wisecaver J.H."/>
        </authorList>
    </citation>
    <scope>NUCLEOTIDE SEQUENCE</scope>
    <source>
        <strain evidence="2">ECLA1</strain>
    </source>
</reference>
<organism evidence="2 3">
    <name type="scientific">Elysia crispata</name>
    <name type="common">lettuce slug</name>
    <dbReference type="NCBI Taxonomy" id="231223"/>
    <lineage>
        <taxon>Eukaryota</taxon>
        <taxon>Metazoa</taxon>
        <taxon>Spiralia</taxon>
        <taxon>Lophotrochozoa</taxon>
        <taxon>Mollusca</taxon>
        <taxon>Gastropoda</taxon>
        <taxon>Heterobranchia</taxon>
        <taxon>Euthyneura</taxon>
        <taxon>Panpulmonata</taxon>
        <taxon>Sacoglossa</taxon>
        <taxon>Placobranchoidea</taxon>
        <taxon>Plakobranchidae</taxon>
        <taxon>Elysia</taxon>
    </lineage>
</organism>
<name>A0AAE0Z9I3_9GAST</name>
<comment type="caution">
    <text evidence="2">The sequence shown here is derived from an EMBL/GenBank/DDBJ whole genome shotgun (WGS) entry which is preliminary data.</text>
</comment>
<dbReference type="GO" id="GO:0016020">
    <property type="term" value="C:membrane"/>
    <property type="evidence" value="ECO:0007669"/>
    <property type="project" value="InterPro"/>
</dbReference>